<accession>A0AAV4SJN0</accession>
<comment type="caution">
    <text evidence="2">The sequence shown here is derived from an EMBL/GenBank/DDBJ whole genome shotgun (WGS) entry which is preliminary data.</text>
</comment>
<organism evidence="2 3">
    <name type="scientific">Caerostris darwini</name>
    <dbReference type="NCBI Taxonomy" id="1538125"/>
    <lineage>
        <taxon>Eukaryota</taxon>
        <taxon>Metazoa</taxon>
        <taxon>Ecdysozoa</taxon>
        <taxon>Arthropoda</taxon>
        <taxon>Chelicerata</taxon>
        <taxon>Arachnida</taxon>
        <taxon>Araneae</taxon>
        <taxon>Araneomorphae</taxon>
        <taxon>Entelegynae</taxon>
        <taxon>Araneoidea</taxon>
        <taxon>Araneidae</taxon>
        <taxon>Caerostris</taxon>
    </lineage>
</organism>
<evidence type="ECO:0000313" key="3">
    <source>
        <dbReference type="Proteomes" id="UP001054837"/>
    </source>
</evidence>
<dbReference type="Proteomes" id="UP001054837">
    <property type="component" value="Unassembled WGS sequence"/>
</dbReference>
<name>A0AAV4SJN0_9ARAC</name>
<proteinExistence type="predicted"/>
<evidence type="ECO:0000313" key="2">
    <source>
        <dbReference type="EMBL" id="GIY33712.1"/>
    </source>
</evidence>
<protein>
    <submittedName>
        <fullName evidence="2">Uncharacterized protein</fullName>
    </submittedName>
</protein>
<gene>
    <name evidence="2" type="ORF">CDAR_386091</name>
</gene>
<reference evidence="2 3" key="1">
    <citation type="submission" date="2021-06" db="EMBL/GenBank/DDBJ databases">
        <title>Caerostris darwini draft genome.</title>
        <authorList>
            <person name="Kono N."/>
            <person name="Arakawa K."/>
        </authorList>
    </citation>
    <scope>NUCLEOTIDE SEQUENCE [LARGE SCALE GENOMIC DNA]</scope>
</reference>
<dbReference type="AlphaFoldDB" id="A0AAV4SJN0"/>
<sequence length="214" mass="24595">MVNFIISKTSIHQTAFLYNKRVDTTFPSSKSDRWQELSHQSGKSRVEFTDNKFPKKRNLKERSNSFSERTSLLKEPPSKYAPAKRENTEVRAPSTLPNLSWLTPLPDITHATNDIRGETHRGTPRGHRGPFKHLIDGMGSKCDRGSNPCFLFVYKFQLSPHLKGEMSDSEVIYCTPKLHNAESLFLYICCMHKGMGKKIAFPPWVLKYLYLENS</sequence>
<dbReference type="EMBL" id="BPLQ01007976">
    <property type="protein sequence ID" value="GIY33712.1"/>
    <property type="molecule type" value="Genomic_DNA"/>
</dbReference>
<evidence type="ECO:0000256" key="1">
    <source>
        <dbReference type="SAM" id="MobiDB-lite"/>
    </source>
</evidence>
<feature type="compositionally biased region" description="Basic and acidic residues" evidence="1">
    <location>
        <begin position="44"/>
        <end position="53"/>
    </location>
</feature>
<feature type="region of interest" description="Disordered" evidence="1">
    <location>
        <begin position="33"/>
        <end position="92"/>
    </location>
</feature>
<keyword evidence="3" id="KW-1185">Reference proteome</keyword>